<name>A0A7S3PFA2_9STRA</name>
<dbReference type="InterPro" id="IPR001611">
    <property type="entry name" value="Leu-rich_rpt"/>
</dbReference>
<proteinExistence type="predicted"/>
<dbReference type="Gene3D" id="1.10.510.10">
    <property type="entry name" value="Transferase(Phosphotransferase) domain 1"/>
    <property type="match status" value="1"/>
</dbReference>
<dbReference type="InterPro" id="IPR035897">
    <property type="entry name" value="Toll_tir_struct_dom_sf"/>
</dbReference>
<reference evidence="5" key="1">
    <citation type="submission" date="2021-01" db="EMBL/GenBank/DDBJ databases">
        <authorList>
            <person name="Corre E."/>
            <person name="Pelletier E."/>
            <person name="Niang G."/>
            <person name="Scheremetjew M."/>
            <person name="Finn R."/>
            <person name="Kale V."/>
            <person name="Holt S."/>
            <person name="Cochrane G."/>
            <person name="Meng A."/>
            <person name="Brown T."/>
            <person name="Cohen L."/>
        </authorList>
    </citation>
    <scope>NUCLEOTIDE SEQUENCE</scope>
    <source>
        <strain evidence="5">GSBS06</strain>
    </source>
</reference>
<gene>
    <name evidence="5" type="ORF">ASTO00021_LOCUS3219</name>
</gene>
<keyword evidence="1" id="KW-0433">Leucine-rich repeat</keyword>
<dbReference type="PANTHER" id="PTHR24114:SF2">
    <property type="entry name" value="F-BOX DOMAIN-CONTAINING PROTEIN-RELATED"/>
    <property type="match status" value="1"/>
</dbReference>
<dbReference type="EMBL" id="HBIN01004556">
    <property type="protein sequence ID" value="CAE0432901.1"/>
    <property type="molecule type" value="Transcribed_RNA"/>
</dbReference>
<keyword evidence="2" id="KW-0677">Repeat</keyword>
<dbReference type="SUPFAM" id="SSF52047">
    <property type="entry name" value="RNI-like"/>
    <property type="match status" value="1"/>
</dbReference>
<evidence type="ECO:0000313" key="5">
    <source>
        <dbReference type="EMBL" id="CAE0432901.1"/>
    </source>
</evidence>
<accession>A0A7S3PFA2</accession>
<dbReference type="PROSITE" id="PS51450">
    <property type="entry name" value="LRR"/>
    <property type="match status" value="1"/>
</dbReference>
<dbReference type="PROSITE" id="PS50011">
    <property type="entry name" value="PROTEIN_KINASE_DOM"/>
    <property type="match status" value="1"/>
</dbReference>
<dbReference type="InterPro" id="IPR052394">
    <property type="entry name" value="LRR-containing"/>
</dbReference>
<sequence length="1159" mass="131949">MRWGDERKKLKEEDVDPSASLQSQYEPTIVDENGLPQTYAWVDAGTTKIALKLLREGAEAVYLRGLVGLKDNEMKDLINILSTKEKNEGLNCTALAFRNQNISKESLKEFADFLSTNRTLLYLDLKKNIRNHLDLDHSAGLEYIIDSLKNNWTLTDINLASNDLKVFGAKKISRVLEQNRTLRGLNLYSNSLKLTGVISISTALQVNRSLVRLNLGGNSVGDTGCRHIANALEVNDSLQVLSLRANSITSEGAQYLARSLQKNKSLRKLSLQNNKITDVGGRAFIEVLILKNSLAMIEYASENNRTLRELYASRNASADIQHVNKTLQVLELGINMLKPQTLKEIETLVNKKFRCIFDFKRDKILWSIDAWHLATTQSGRRVIETAIKLLDTGEIERFCQTVQSISKDTGQTMVEHLLRSTGESSENITSLLDLLVTIGNFDMDQLETSGRSHREAAEHHVNKNIRMWAKSLNAFDGKYVLQEGAPAHRSATCDVYFATETFTNRKVALKITKELKAYELELEIRKILGKGTPKYDQCILDYTYRSEKGSEFTYLEFERADRSLFDVINNERLAGIDLKKVREIAKQAVVALEFMHSKALIHGDFKPRNFLRVDYDENVWKLIDFDAAVHFQGDVTGEKHSSAYAPPEMARYLYRGNRKVDPPKAHGSFDVWSFGVVLYELLSGTPLFLSSKTDDHLFSNGVKAEVINWLEIDDERLDRILANINIESKYIDAIVINAGKDLVKMCLKGDKTKRPSFKQILNHPFFNETGPIGGNTRLLHEMFESKQTHFFLSYMQRQAAGTVKDIYNITRGIGATSWLDMEVNDLTLAGMRKGVKNAKAFILVLNRDTLFSPYVLLELMWAVDMKKICIFCVETDKREGLYPFDLNKFWETWNNNTQLKEIASGICAIADLKAFKFTGVFQQNITKYSQETRSDAHIIHKLLDNDLRHAISACVNSENVIPYRRRKYETAAMIDHLMETIGFIPPSTLVDTKIMEAHWYLNLLSRTKIVVLVPPPTPTKSTEVSKSILEGITEYLHLQDYESQWIEIGSQELLPDDDNLLNGPIVILGIITPNMFEGMHRNNLRKLEAHPRVFIHNDIFSATQADQDKIMKGEFADIFSQTEIIPYRAPKPRAYEHKAMLNEIARRITRFGLSQEQED</sequence>
<evidence type="ECO:0000256" key="3">
    <source>
        <dbReference type="SAM" id="MobiDB-lite"/>
    </source>
</evidence>
<evidence type="ECO:0000256" key="2">
    <source>
        <dbReference type="ARBA" id="ARBA00022737"/>
    </source>
</evidence>
<feature type="compositionally biased region" description="Basic and acidic residues" evidence="3">
    <location>
        <begin position="1"/>
        <end position="12"/>
    </location>
</feature>
<dbReference type="SUPFAM" id="SSF52200">
    <property type="entry name" value="Toll/Interleukin receptor TIR domain"/>
    <property type="match status" value="1"/>
</dbReference>
<dbReference type="GO" id="GO:0004672">
    <property type="term" value="F:protein kinase activity"/>
    <property type="evidence" value="ECO:0007669"/>
    <property type="project" value="InterPro"/>
</dbReference>
<dbReference type="Pfam" id="PF13516">
    <property type="entry name" value="LRR_6"/>
    <property type="match status" value="3"/>
</dbReference>
<dbReference type="GO" id="GO:0005524">
    <property type="term" value="F:ATP binding"/>
    <property type="evidence" value="ECO:0007669"/>
    <property type="project" value="InterPro"/>
</dbReference>
<dbReference type="SUPFAM" id="SSF56112">
    <property type="entry name" value="Protein kinase-like (PK-like)"/>
    <property type="match status" value="1"/>
</dbReference>
<dbReference type="Gene3D" id="3.40.50.10140">
    <property type="entry name" value="Toll/interleukin-1 receptor homology (TIR) domain"/>
    <property type="match status" value="1"/>
</dbReference>
<dbReference type="PANTHER" id="PTHR24114">
    <property type="entry name" value="LEUCINE RICH REPEAT FAMILY PROTEIN"/>
    <property type="match status" value="1"/>
</dbReference>
<feature type="domain" description="Protein kinase" evidence="4">
    <location>
        <begin position="481"/>
        <end position="766"/>
    </location>
</feature>
<feature type="region of interest" description="Disordered" evidence="3">
    <location>
        <begin position="1"/>
        <end position="22"/>
    </location>
</feature>
<dbReference type="Pfam" id="PF00069">
    <property type="entry name" value="Pkinase"/>
    <property type="match status" value="1"/>
</dbReference>
<dbReference type="SMART" id="SM00368">
    <property type="entry name" value="LRR_RI"/>
    <property type="match status" value="6"/>
</dbReference>
<evidence type="ECO:0000256" key="1">
    <source>
        <dbReference type="ARBA" id="ARBA00022614"/>
    </source>
</evidence>
<dbReference type="InterPro" id="IPR011009">
    <property type="entry name" value="Kinase-like_dom_sf"/>
</dbReference>
<dbReference type="InterPro" id="IPR032675">
    <property type="entry name" value="LRR_dom_sf"/>
</dbReference>
<dbReference type="AlphaFoldDB" id="A0A7S3PFA2"/>
<dbReference type="Gene3D" id="3.80.10.10">
    <property type="entry name" value="Ribonuclease Inhibitor"/>
    <property type="match status" value="2"/>
</dbReference>
<dbReference type="InterPro" id="IPR000719">
    <property type="entry name" value="Prot_kinase_dom"/>
</dbReference>
<evidence type="ECO:0000259" key="4">
    <source>
        <dbReference type="PROSITE" id="PS50011"/>
    </source>
</evidence>
<protein>
    <recommendedName>
        <fullName evidence="4">Protein kinase domain-containing protein</fullName>
    </recommendedName>
</protein>
<organism evidence="5">
    <name type="scientific">Aplanochytrium stocchinoi</name>
    <dbReference type="NCBI Taxonomy" id="215587"/>
    <lineage>
        <taxon>Eukaryota</taxon>
        <taxon>Sar</taxon>
        <taxon>Stramenopiles</taxon>
        <taxon>Bigyra</taxon>
        <taxon>Labyrinthulomycetes</taxon>
        <taxon>Thraustochytrida</taxon>
        <taxon>Thraustochytriidae</taxon>
        <taxon>Aplanochytrium</taxon>
    </lineage>
</organism>